<dbReference type="SUPFAM" id="SSF51735">
    <property type="entry name" value="NAD(P)-binding Rossmann-fold domains"/>
    <property type="match status" value="1"/>
</dbReference>
<evidence type="ECO:0000256" key="1">
    <source>
        <dbReference type="ARBA" id="ARBA00001947"/>
    </source>
</evidence>
<dbReference type="InterPro" id="IPR013154">
    <property type="entry name" value="ADH-like_N"/>
</dbReference>
<dbReference type="Gene3D" id="3.90.180.10">
    <property type="entry name" value="Medium-chain alcohol dehydrogenases, catalytic domain"/>
    <property type="match status" value="1"/>
</dbReference>
<dbReference type="Pfam" id="PF00107">
    <property type="entry name" value="ADH_zinc_N"/>
    <property type="match status" value="1"/>
</dbReference>
<feature type="domain" description="Alcohol dehydrogenase-like N-terminal" evidence="4">
    <location>
        <begin position="48"/>
        <end position="173"/>
    </location>
</feature>
<dbReference type="EMBL" id="LT629732">
    <property type="protein sequence ID" value="SDT03579.1"/>
    <property type="molecule type" value="Genomic_DNA"/>
</dbReference>
<gene>
    <name evidence="5" type="ORF">SAMN04489717_4788</name>
</gene>
<name>A0A1H1X4S9_9ACTN</name>
<evidence type="ECO:0000313" key="5">
    <source>
        <dbReference type="EMBL" id="SDT03579.1"/>
    </source>
</evidence>
<evidence type="ECO:0000313" key="6">
    <source>
        <dbReference type="Proteomes" id="UP000198983"/>
    </source>
</evidence>
<dbReference type="Proteomes" id="UP000198983">
    <property type="component" value="Chromosome I"/>
</dbReference>
<dbReference type="SUPFAM" id="SSF50129">
    <property type="entry name" value="GroES-like"/>
    <property type="match status" value="1"/>
</dbReference>
<protein>
    <submittedName>
        <fullName evidence="5">Threonine dehydrogenase</fullName>
    </submittedName>
</protein>
<accession>A0A1H1X4S9</accession>
<dbReference type="GO" id="GO:0016491">
    <property type="term" value="F:oxidoreductase activity"/>
    <property type="evidence" value="ECO:0007669"/>
    <property type="project" value="UniProtKB-KW"/>
</dbReference>
<keyword evidence="6" id="KW-1185">Reference proteome</keyword>
<dbReference type="RefSeq" id="WP_092658144.1">
    <property type="nucleotide sequence ID" value="NZ_LT629732.1"/>
</dbReference>
<comment type="cofactor">
    <cofactor evidence="1">
        <name>Zn(2+)</name>
        <dbReference type="ChEBI" id="CHEBI:29105"/>
    </cofactor>
</comment>
<dbReference type="OrthoDB" id="241504at2"/>
<dbReference type="Pfam" id="PF08240">
    <property type="entry name" value="ADH_N"/>
    <property type="match status" value="1"/>
</dbReference>
<organism evidence="5 6">
    <name type="scientific">Actinopolymorpha singaporensis</name>
    <dbReference type="NCBI Taxonomy" id="117157"/>
    <lineage>
        <taxon>Bacteria</taxon>
        <taxon>Bacillati</taxon>
        <taxon>Actinomycetota</taxon>
        <taxon>Actinomycetes</taxon>
        <taxon>Propionibacteriales</taxon>
        <taxon>Actinopolymorphaceae</taxon>
        <taxon>Actinopolymorpha</taxon>
    </lineage>
</organism>
<evidence type="ECO:0000259" key="3">
    <source>
        <dbReference type="Pfam" id="PF00107"/>
    </source>
</evidence>
<dbReference type="AlphaFoldDB" id="A0A1H1X4S9"/>
<keyword evidence="2" id="KW-0560">Oxidoreductase</keyword>
<dbReference type="InterPro" id="IPR050129">
    <property type="entry name" value="Zn_alcohol_dh"/>
</dbReference>
<reference evidence="5 6" key="1">
    <citation type="submission" date="2016-10" db="EMBL/GenBank/DDBJ databases">
        <authorList>
            <person name="de Groot N.N."/>
        </authorList>
    </citation>
    <scope>NUCLEOTIDE SEQUENCE [LARGE SCALE GENOMIC DNA]</scope>
    <source>
        <strain evidence="5 6">DSM 22024</strain>
    </source>
</reference>
<dbReference type="Gene3D" id="3.40.50.720">
    <property type="entry name" value="NAD(P)-binding Rossmann-like Domain"/>
    <property type="match status" value="1"/>
</dbReference>
<dbReference type="InterPro" id="IPR036291">
    <property type="entry name" value="NAD(P)-bd_dom_sf"/>
</dbReference>
<dbReference type="STRING" id="117157.SAMN04489717_4788"/>
<evidence type="ECO:0000259" key="4">
    <source>
        <dbReference type="Pfam" id="PF08240"/>
    </source>
</evidence>
<proteinExistence type="predicted"/>
<feature type="domain" description="Alcohol dehydrogenase-like C-terminal" evidence="3">
    <location>
        <begin position="212"/>
        <end position="351"/>
    </location>
</feature>
<dbReference type="PANTHER" id="PTHR43401:SF2">
    <property type="entry name" value="L-THREONINE 3-DEHYDROGENASE"/>
    <property type="match status" value="1"/>
</dbReference>
<dbReference type="InterPro" id="IPR011032">
    <property type="entry name" value="GroES-like_sf"/>
</dbReference>
<evidence type="ECO:0000256" key="2">
    <source>
        <dbReference type="ARBA" id="ARBA00023002"/>
    </source>
</evidence>
<dbReference type="InterPro" id="IPR013149">
    <property type="entry name" value="ADH-like_C"/>
</dbReference>
<sequence>MMLALEMYRSLPRYIAARAVGGRVPGILTGPAAPVRLVNREEPRTAAAGWARVKPILSGICGSDLGALFGQTSLYFSALVSMPFVPGHEVVGELVDDCEDLPAGTRVVLDPVLACAARGVERCQSCASGQTNRCDRVTVGHVSPGLQTGYCADTGGGWGGQLVAHRSQLHVVPEGLSDERAVLVEPLACAVHTAMRAQVPDGGSVLVSGAGAVGLFATLALRELTPAGRISVVAKHARQRELARAFGATDVLAPDEVPARVRRATQAFRLSPDRSGEFLLGGVDVAIDAVGSKDSLSTTLRVTRAGGRVVLSGMPAAGADLSPVWFRELEVVGTYATQGREAFARAFDLAASAPLDGVVGGRYPLYRWREALDHAHSAGRLGTVKVAFDLRSSR</sequence>
<dbReference type="PANTHER" id="PTHR43401">
    <property type="entry name" value="L-THREONINE 3-DEHYDROGENASE"/>
    <property type="match status" value="1"/>
</dbReference>